<evidence type="ECO:0000256" key="1">
    <source>
        <dbReference type="ARBA" id="ARBA00004141"/>
    </source>
</evidence>
<gene>
    <name evidence="9" type="ORF">WAK64_02065</name>
</gene>
<accession>A0ABU8H985</accession>
<feature type="transmembrane region" description="Helical" evidence="7">
    <location>
        <begin position="367"/>
        <end position="384"/>
    </location>
</feature>
<evidence type="ECO:0000256" key="3">
    <source>
        <dbReference type="ARBA" id="ARBA00022692"/>
    </source>
</evidence>
<feature type="transmembrane region" description="Helical" evidence="7">
    <location>
        <begin position="263"/>
        <end position="281"/>
    </location>
</feature>
<reference evidence="9 10" key="1">
    <citation type="journal article" date="2018" name="J. Microbiol.">
        <title>Bacillus spongiae sp. nov., isolated from sponge of Jeju Island.</title>
        <authorList>
            <person name="Lee G.E."/>
            <person name="Im W.T."/>
            <person name="Park J.S."/>
        </authorList>
    </citation>
    <scope>NUCLEOTIDE SEQUENCE [LARGE SCALE GENOMIC DNA]</scope>
    <source>
        <strain evidence="9 10">135PIL107-10</strain>
    </source>
</reference>
<comment type="similarity">
    <text evidence="2">Belongs to the peptidase S54 family.</text>
</comment>
<feature type="transmembrane region" description="Helical" evidence="7">
    <location>
        <begin position="317"/>
        <end position="333"/>
    </location>
</feature>
<evidence type="ECO:0000313" key="10">
    <source>
        <dbReference type="Proteomes" id="UP001312865"/>
    </source>
</evidence>
<dbReference type="PANTHER" id="PTHR43731:SF14">
    <property type="entry name" value="PRESENILIN-ASSOCIATED RHOMBOID-LIKE PROTEIN, MITOCHONDRIAL"/>
    <property type="match status" value="1"/>
</dbReference>
<dbReference type="GO" id="GO:0008233">
    <property type="term" value="F:peptidase activity"/>
    <property type="evidence" value="ECO:0007669"/>
    <property type="project" value="UniProtKB-KW"/>
</dbReference>
<comment type="caution">
    <text evidence="9">The sequence shown here is derived from an EMBL/GenBank/DDBJ whole genome shotgun (WGS) entry which is preliminary data.</text>
</comment>
<sequence>MKEDYLFWKLAEVFLRNHDYRVVSLSNSQNELWLENMSNKNAPIIRLLRYDIDWSNWIRRDLQRTGTNGERIRRKFMSRKIKVLTIYLSAFPPVDDYTWINETFYFSSRGRVTVDTILIDKNDTHTAFAKLHKYVENFTLVPMKDVFTLEDVKDARVRALQEAEIKQKEVKQLLQVSKPFFTYLLVITQCLLFLWLELQGGSTNPSVLQKYGAKDNLLILDGEWWRFFTPTFLHIGLLHLLMNTIALYFIGSEVERIFGKVRFLFIYLLSGMFGSMASFLFTDSLSAGASGAIFGCFGALLYFGYTYPQIFFRTMGMNVLLIIGINLLFGFSIQGIDNAAHIGGLLGGFVATGIVHFPNQKSLKSQGYFITGSLVILSAIFLIGF</sequence>
<keyword evidence="4 9" id="KW-0378">Hydrolase</keyword>
<evidence type="ECO:0000256" key="2">
    <source>
        <dbReference type="ARBA" id="ARBA00009045"/>
    </source>
</evidence>
<feature type="transmembrane region" description="Helical" evidence="7">
    <location>
        <begin position="232"/>
        <end position="251"/>
    </location>
</feature>
<dbReference type="InterPro" id="IPR050925">
    <property type="entry name" value="Rhomboid_protease_S54"/>
</dbReference>
<evidence type="ECO:0000313" key="9">
    <source>
        <dbReference type="EMBL" id="MEI5905852.1"/>
    </source>
</evidence>
<keyword evidence="5 7" id="KW-1133">Transmembrane helix</keyword>
<evidence type="ECO:0000256" key="4">
    <source>
        <dbReference type="ARBA" id="ARBA00022801"/>
    </source>
</evidence>
<dbReference type="Pfam" id="PF01694">
    <property type="entry name" value="Rhomboid"/>
    <property type="match status" value="1"/>
</dbReference>
<evidence type="ECO:0000256" key="6">
    <source>
        <dbReference type="ARBA" id="ARBA00023136"/>
    </source>
</evidence>
<evidence type="ECO:0000256" key="5">
    <source>
        <dbReference type="ARBA" id="ARBA00022989"/>
    </source>
</evidence>
<feature type="transmembrane region" description="Helical" evidence="7">
    <location>
        <begin position="339"/>
        <end position="355"/>
    </location>
</feature>
<dbReference type="SUPFAM" id="SSF144091">
    <property type="entry name" value="Rhomboid-like"/>
    <property type="match status" value="1"/>
</dbReference>
<dbReference type="RefSeq" id="WP_336585255.1">
    <property type="nucleotide sequence ID" value="NZ_JBBAXC010000001.1"/>
</dbReference>
<evidence type="ECO:0000259" key="8">
    <source>
        <dbReference type="Pfam" id="PF01694"/>
    </source>
</evidence>
<dbReference type="InterPro" id="IPR035952">
    <property type="entry name" value="Rhomboid-like_sf"/>
</dbReference>
<organism evidence="9 10">
    <name type="scientific">Bacillus spongiae</name>
    <dbReference type="NCBI Taxonomy" id="2683610"/>
    <lineage>
        <taxon>Bacteria</taxon>
        <taxon>Bacillati</taxon>
        <taxon>Bacillota</taxon>
        <taxon>Bacilli</taxon>
        <taxon>Bacillales</taxon>
        <taxon>Bacillaceae</taxon>
        <taxon>Bacillus</taxon>
    </lineage>
</organism>
<dbReference type="GO" id="GO:0006508">
    <property type="term" value="P:proteolysis"/>
    <property type="evidence" value="ECO:0007669"/>
    <property type="project" value="UniProtKB-KW"/>
</dbReference>
<keyword evidence="3 7" id="KW-0812">Transmembrane</keyword>
<dbReference type="Gene3D" id="1.20.1540.10">
    <property type="entry name" value="Rhomboid-like"/>
    <property type="match status" value="1"/>
</dbReference>
<name>A0ABU8H985_9BACI</name>
<feature type="transmembrane region" description="Helical" evidence="7">
    <location>
        <begin position="180"/>
        <end position="198"/>
    </location>
</feature>
<protein>
    <submittedName>
        <fullName evidence="9">Rhomboid family intramembrane serine protease</fullName>
        <ecNumber evidence="9">3.4.21.-</ecNumber>
    </submittedName>
</protein>
<keyword evidence="9" id="KW-0645">Protease</keyword>
<dbReference type="InterPro" id="IPR022764">
    <property type="entry name" value="Peptidase_S54_rhomboid_dom"/>
</dbReference>
<proteinExistence type="inferred from homology"/>
<dbReference type="EMBL" id="JBBAXC010000001">
    <property type="protein sequence ID" value="MEI5905852.1"/>
    <property type="molecule type" value="Genomic_DNA"/>
</dbReference>
<dbReference type="PANTHER" id="PTHR43731">
    <property type="entry name" value="RHOMBOID PROTEASE"/>
    <property type="match status" value="1"/>
</dbReference>
<evidence type="ECO:0000256" key="7">
    <source>
        <dbReference type="SAM" id="Phobius"/>
    </source>
</evidence>
<keyword evidence="10" id="KW-1185">Reference proteome</keyword>
<feature type="transmembrane region" description="Helical" evidence="7">
    <location>
        <begin position="287"/>
        <end position="305"/>
    </location>
</feature>
<dbReference type="EC" id="3.4.21.-" evidence="9"/>
<dbReference type="Proteomes" id="UP001312865">
    <property type="component" value="Unassembled WGS sequence"/>
</dbReference>
<keyword evidence="6 7" id="KW-0472">Membrane</keyword>
<feature type="domain" description="Peptidase S54 rhomboid" evidence="8">
    <location>
        <begin position="222"/>
        <end position="355"/>
    </location>
</feature>
<comment type="subcellular location">
    <subcellularLocation>
        <location evidence="1">Membrane</location>
        <topology evidence="1">Multi-pass membrane protein</topology>
    </subcellularLocation>
</comment>